<organism evidence="10 11">
    <name type="scientific">Penicillium steckii</name>
    <dbReference type="NCBI Taxonomy" id="303698"/>
    <lineage>
        <taxon>Eukaryota</taxon>
        <taxon>Fungi</taxon>
        <taxon>Dikarya</taxon>
        <taxon>Ascomycota</taxon>
        <taxon>Pezizomycotina</taxon>
        <taxon>Eurotiomycetes</taxon>
        <taxon>Eurotiomycetidae</taxon>
        <taxon>Eurotiales</taxon>
        <taxon>Aspergillaceae</taxon>
        <taxon>Penicillium</taxon>
    </lineage>
</organism>
<feature type="transmembrane region" description="Helical" evidence="8">
    <location>
        <begin position="304"/>
        <end position="326"/>
    </location>
</feature>
<keyword evidence="5 8" id="KW-1133">Transmembrane helix</keyword>
<dbReference type="CDD" id="cd17356">
    <property type="entry name" value="MFS_HXT"/>
    <property type="match status" value="1"/>
</dbReference>
<feature type="transmembrane region" description="Helical" evidence="8">
    <location>
        <begin position="338"/>
        <end position="359"/>
    </location>
</feature>
<dbReference type="Pfam" id="PF00083">
    <property type="entry name" value="Sugar_tr"/>
    <property type="match status" value="1"/>
</dbReference>
<dbReference type="PRINTS" id="PR00171">
    <property type="entry name" value="SUGRTRNSPORT"/>
</dbReference>
<feature type="transmembrane region" description="Helical" evidence="8">
    <location>
        <begin position="450"/>
        <end position="470"/>
    </location>
</feature>
<dbReference type="InterPro" id="IPR005829">
    <property type="entry name" value="Sugar_transporter_CS"/>
</dbReference>
<protein>
    <recommendedName>
        <fullName evidence="9">Major facilitator superfamily (MFS) profile domain-containing protein</fullName>
    </recommendedName>
</protein>
<feature type="transmembrane region" description="Helical" evidence="8">
    <location>
        <begin position="411"/>
        <end position="429"/>
    </location>
</feature>
<dbReference type="PROSITE" id="PS00217">
    <property type="entry name" value="SUGAR_TRANSPORT_2"/>
    <property type="match status" value="1"/>
</dbReference>
<evidence type="ECO:0000256" key="8">
    <source>
        <dbReference type="SAM" id="Phobius"/>
    </source>
</evidence>
<proteinExistence type="inferred from homology"/>
<evidence type="ECO:0000256" key="2">
    <source>
        <dbReference type="ARBA" id="ARBA00010992"/>
    </source>
</evidence>
<evidence type="ECO:0000256" key="7">
    <source>
        <dbReference type="RuleBase" id="RU003346"/>
    </source>
</evidence>
<comment type="subcellular location">
    <subcellularLocation>
        <location evidence="1">Membrane</location>
        <topology evidence="1">Multi-pass membrane protein</topology>
    </subcellularLocation>
</comment>
<dbReference type="OrthoDB" id="4142200at2759"/>
<dbReference type="AlphaFoldDB" id="A0A1V6T3G5"/>
<dbReference type="InterPro" id="IPR020846">
    <property type="entry name" value="MFS_dom"/>
</dbReference>
<feature type="transmembrane region" description="Helical" evidence="8">
    <location>
        <begin position="50"/>
        <end position="69"/>
    </location>
</feature>
<feature type="transmembrane region" description="Helical" evidence="8">
    <location>
        <begin position="122"/>
        <end position="143"/>
    </location>
</feature>
<comment type="similarity">
    <text evidence="2 7">Belongs to the major facilitator superfamily. Sugar transporter (TC 2.A.1.1) family.</text>
</comment>
<dbReference type="Proteomes" id="UP000191285">
    <property type="component" value="Unassembled WGS sequence"/>
</dbReference>
<feature type="transmembrane region" description="Helical" evidence="8">
    <location>
        <begin position="89"/>
        <end position="110"/>
    </location>
</feature>
<evidence type="ECO:0000256" key="1">
    <source>
        <dbReference type="ARBA" id="ARBA00004141"/>
    </source>
</evidence>
<evidence type="ECO:0000256" key="4">
    <source>
        <dbReference type="ARBA" id="ARBA00022692"/>
    </source>
</evidence>
<dbReference type="InterPro" id="IPR036259">
    <property type="entry name" value="MFS_trans_sf"/>
</dbReference>
<keyword evidence="6 8" id="KW-0472">Membrane</keyword>
<dbReference type="Gene3D" id="1.20.1250.20">
    <property type="entry name" value="MFS general substrate transporter like domains"/>
    <property type="match status" value="1"/>
</dbReference>
<dbReference type="SUPFAM" id="SSF103473">
    <property type="entry name" value="MFS general substrate transporter"/>
    <property type="match status" value="1"/>
</dbReference>
<feature type="transmembrane region" description="Helical" evidence="8">
    <location>
        <begin position="215"/>
        <end position="232"/>
    </location>
</feature>
<dbReference type="InterPro" id="IPR003663">
    <property type="entry name" value="Sugar/inositol_transpt"/>
</dbReference>
<feature type="transmembrane region" description="Helical" evidence="8">
    <location>
        <begin position="476"/>
        <end position="499"/>
    </location>
</feature>
<evidence type="ECO:0000256" key="3">
    <source>
        <dbReference type="ARBA" id="ARBA00022448"/>
    </source>
</evidence>
<keyword evidence="11" id="KW-1185">Reference proteome</keyword>
<accession>A0A1V6T3G5</accession>
<dbReference type="FunFam" id="1.20.1250.20:FF:000026">
    <property type="entry name" value="MFS quinate transporter QutD"/>
    <property type="match status" value="1"/>
</dbReference>
<gene>
    <name evidence="10" type="ORF">PENSTE_c013G01162</name>
</gene>
<feature type="transmembrane region" description="Helical" evidence="8">
    <location>
        <begin position="366"/>
        <end position="391"/>
    </location>
</feature>
<evidence type="ECO:0000313" key="10">
    <source>
        <dbReference type="EMBL" id="OQE20303.1"/>
    </source>
</evidence>
<keyword evidence="3 7" id="KW-0813">Transport</keyword>
<comment type="caution">
    <text evidence="10">The sequence shown here is derived from an EMBL/GenBank/DDBJ whole genome shotgun (WGS) entry which is preliminary data.</text>
</comment>
<dbReference type="EMBL" id="MLKD01000013">
    <property type="protein sequence ID" value="OQE20303.1"/>
    <property type="molecule type" value="Genomic_DNA"/>
</dbReference>
<dbReference type="PROSITE" id="PS50850">
    <property type="entry name" value="MFS"/>
    <property type="match status" value="1"/>
</dbReference>
<evidence type="ECO:0000313" key="11">
    <source>
        <dbReference type="Proteomes" id="UP000191285"/>
    </source>
</evidence>
<reference evidence="11" key="1">
    <citation type="journal article" date="2017" name="Nat. Microbiol.">
        <title>Global analysis of biosynthetic gene clusters reveals vast potential of secondary metabolite production in Penicillium species.</title>
        <authorList>
            <person name="Nielsen J.C."/>
            <person name="Grijseels S."/>
            <person name="Prigent S."/>
            <person name="Ji B."/>
            <person name="Dainat J."/>
            <person name="Nielsen K.F."/>
            <person name="Frisvad J.C."/>
            <person name="Workman M."/>
            <person name="Nielsen J."/>
        </authorList>
    </citation>
    <scope>NUCLEOTIDE SEQUENCE [LARGE SCALE GENOMIC DNA]</scope>
    <source>
        <strain evidence="11">IBT 24891</strain>
    </source>
</reference>
<feature type="transmembrane region" description="Helical" evidence="8">
    <location>
        <begin position="185"/>
        <end position="203"/>
    </location>
</feature>
<feature type="domain" description="Major facilitator superfamily (MFS) profile" evidence="9">
    <location>
        <begin position="53"/>
        <end position="503"/>
    </location>
</feature>
<evidence type="ECO:0000256" key="5">
    <source>
        <dbReference type="ARBA" id="ARBA00022989"/>
    </source>
</evidence>
<keyword evidence="4 8" id="KW-0812">Transmembrane</keyword>
<name>A0A1V6T3G5_9EURO</name>
<dbReference type="InterPro" id="IPR005828">
    <property type="entry name" value="MFS_sugar_transport-like"/>
</dbReference>
<dbReference type="PROSITE" id="PS00216">
    <property type="entry name" value="SUGAR_TRANSPORT_1"/>
    <property type="match status" value="1"/>
</dbReference>
<dbReference type="NCBIfam" id="TIGR00879">
    <property type="entry name" value="SP"/>
    <property type="match status" value="1"/>
</dbReference>
<dbReference type="GO" id="GO:0016020">
    <property type="term" value="C:membrane"/>
    <property type="evidence" value="ECO:0007669"/>
    <property type="project" value="UniProtKB-SubCell"/>
</dbReference>
<evidence type="ECO:0000256" key="6">
    <source>
        <dbReference type="ARBA" id="ARBA00023136"/>
    </source>
</evidence>
<evidence type="ECO:0000259" key="9">
    <source>
        <dbReference type="PROSITE" id="PS50850"/>
    </source>
</evidence>
<feature type="transmembrane region" description="Helical" evidence="8">
    <location>
        <begin position="155"/>
        <end position="173"/>
    </location>
</feature>
<sequence>MSSRASGVHKNPGPQTYNLLKEFRESVRFLEEGNRLLIFTMGKLPGFSNVYLISGLTTIGGLIQGFDVSSMSAIIGTDQYKEYFNKPNAVLQGGITASMAGGSLLGSLVSSWTSDRFGRRDSLFIACIIWLIGSTLMCAVQNVPMLIVSRVINGFSVGMLTSQGPILIAEISLPHQRGRLLSLQQWMITWGIMIMYFISYGASFMENNGVFRLPWGIQMLPAILLLFCLPMMPRSPRWLAAHDRWEEAVEVLARLHAKNDTLDPIVVAQTNEIREKIEAEKKYASTSWMELFTSRNIVRVHCGIFTHIWSQLSGTNALMYYIVYIFQMAGLTGNNTLISASIQYIINVVMTLPALIFIDKLPRRQLFIFGALTMAVFQFMQAGLMASYGHYVPGGLPGSPTVTWKVTNPKASKALIACSYLFIAAYAPTWGPLGWAYPPEIIPLYIRSKAVSLSTFFNWGCNFALTFFTPPGFQNIQWKLYCIFGTFCLVAALHAFLLFQETCGRSLEEIDDIFDNQSIWAFKVKKEPSRFVADIEQAREDLDAGKVDVKQVEST</sequence>
<dbReference type="PANTHER" id="PTHR48022">
    <property type="entry name" value="PLASTIDIC GLUCOSE TRANSPORTER 4"/>
    <property type="match status" value="1"/>
</dbReference>
<dbReference type="PANTHER" id="PTHR48022:SF7">
    <property type="entry name" value="MAJOR FACILITATOR SUPERFAMILY (MFS) PROFILE DOMAIN-CONTAINING PROTEIN-RELATED"/>
    <property type="match status" value="1"/>
</dbReference>
<dbReference type="InterPro" id="IPR050360">
    <property type="entry name" value="MFS_Sugar_Transporters"/>
</dbReference>
<dbReference type="GO" id="GO:0005351">
    <property type="term" value="F:carbohydrate:proton symporter activity"/>
    <property type="evidence" value="ECO:0007669"/>
    <property type="project" value="TreeGrafter"/>
</dbReference>